<accession>A0ABM3W9H1</accession>
<protein>
    <submittedName>
        <fullName evidence="3">Uncharacterized protein LOC132533934 isoform X1</fullName>
    </submittedName>
</protein>
<keyword evidence="2" id="KW-1185">Reference proteome</keyword>
<evidence type="ECO:0000313" key="3">
    <source>
        <dbReference type="RefSeq" id="XP_060033220.1"/>
    </source>
</evidence>
<gene>
    <name evidence="3" type="primary">LOC132533934</name>
</gene>
<organism evidence="2 3">
    <name type="scientific">Erinaceus europaeus</name>
    <name type="common">Western European hedgehog</name>
    <dbReference type="NCBI Taxonomy" id="9365"/>
    <lineage>
        <taxon>Eukaryota</taxon>
        <taxon>Metazoa</taxon>
        <taxon>Chordata</taxon>
        <taxon>Craniata</taxon>
        <taxon>Vertebrata</taxon>
        <taxon>Euteleostomi</taxon>
        <taxon>Mammalia</taxon>
        <taxon>Eutheria</taxon>
        <taxon>Laurasiatheria</taxon>
        <taxon>Eulipotyphla</taxon>
        <taxon>Erinaceidae</taxon>
        <taxon>Erinaceinae</taxon>
        <taxon>Erinaceus</taxon>
    </lineage>
</organism>
<reference evidence="3" key="2">
    <citation type="submission" date="2025-08" db="UniProtKB">
        <authorList>
            <consortium name="RefSeq"/>
        </authorList>
    </citation>
    <scope>IDENTIFICATION</scope>
</reference>
<reference evidence="2" key="1">
    <citation type="submission" date="2025-05" db="UniProtKB">
        <authorList>
            <consortium name="RefSeq"/>
        </authorList>
    </citation>
    <scope>NUCLEOTIDE SEQUENCE [LARGE SCALE GENOMIC DNA]</scope>
</reference>
<sequence length="216" mass="22789">MLQARGSLAVSPLPRLPRPARTGASAAGGGAEPRDRAGNGASGAAGKGLGGVWVWTDGQLEKVRAEAGPRAGVGGAAASRPFVLQLCEQVGPGPTLGFADRSDPVSRPERVEQPRAWDPGWSESEEKGGRSAARLVLRGSSSYLVAFLTKVHRILNYLHLEFFVEDLKPEVETLSSPPTLSPSHVDLTGSIAWYSHHCAYPLSGASGWSEEMPPTE</sequence>
<name>A0ABM3W9H1_ERIEU</name>
<evidence type="ECO:0000256" key="1">
    <source>
        <dbReference type="SAM" id="MobiDB-lite"/>
    </source>
</evidence>
<feature type="region of interest" description="Disordered" evidence="1">
    <location>
        <begin position="95"/>
        <end position="129"/>
    </location>
</feature>
<proteinExistence type="predicted"/>
<feature type="region of interest" description="Disordered" evidence="1">
    <location>
        <begin position="1"/>
        <end position="44"/>
    </location>
</feature>
<dbReference type="Proteomes" id="UP001652624">
    <property type="component" value="Chromosome 2"/>
</dbReference>
<dbReference type="RefSeq" id="XP_060033220.1">
    <property type="nucleotide sequence ID" value="XM_060177237.1"/>
</dbReference>
<evidence type="ECO:0000313" key="2">
    <source>
        <dbReference type="Proteomes" id="UP001652624"/>
    </source>
</evidence>
<feature type="compositionally biased region" description="Basic and acidic residues" evidence="1">
    <location>
        <begin position="100"/>
        <end position="115"/>
    </location>
</feature>
<dbReference type="GeneID" id="132533934"/>